<dbReference type="CDD" id="cd06093">
    <property type="entry name" value="PX_domain"/>
    <property type="match status" value="1"/>
</dbReference>
<evidence type="ECO:0000313" key="2">
    <source>
        <dbReference type="EMBL" id="CAE8647512.1"/>
    </source>
</evidence>
<feature type="domain" description="PX" evidence="1">
    <location>
        <begin position="63"/>
        <end position="175"/>
    </location>
</feature>
<sequence>MADDATEVVLAAERPEPEALFSEEEVQVLLAADHQEFTGDASSASGDAATGSTAIPLFTIGAPCGQVNVLEPKSVGNAISRHTTYLVSGQLRDLTFLIRRRYSDFEWFRKALSEHFPGIRVPPLPKKQVAGRFEESFVEARRAGLEEFLQRCFRIPQLCLDCKLFKRFLESSAGSQANCVDEE</sequence>
<accession>A0A813IAU9</accession>
<dbReference type="PANTHER" id="PTHR10555:SF170">
    <property type="entry name" value="FI18122P1"/>
    <property type="match status" value="1"/>
</dbReference>
<gene>
    <name evidence="2" type="ORF">PGLA2088_LOCUS5747</name>
</gene>
<dbReference type="GO" id="GO:0005768">
    <property type="term" value="C:endosome"/>
    <property type="evidence" value="ECO:0007669"/>
    <property type="project" value="TreeGrafter"/>
</dbReference>
<comment type="caution">
    <text evidence="2">The sequence shown here is derived from an EMBL/GenBank/DDBJ whole genome shotgun (WGS) entry which is preliminary data.</text>
</comment>
<dbReference type="SUPFAM" id="SSF64268">
    <property type="entry name" value="PX domain"/>
    <property type="match status" value="1"/>
</dbReference>
<organism evidence="2 3">
    <name type="scientific">Polarella glacialis</name>
    <name type="common">Dinoflagellate</name>
    <dbReference type="NCBI Taxonomy" id="89957"/>
    <lineage>
        <taxon>Eukaryota</taxon>
        <taxon>Sar</taxon>
        <taxon>Alveolata</taxon>
        <taxon>Dinophyceae</taxon>
        <taxon>Suessiales</taxon>
        <taxon>Suessiaceae</taxon>
        <taxon>Polarella</taxon>
    </lineage>
</organism>
<name>A0A813IAU9_POLGL</name>
<dbReference type="SMART" id="SM00312">
    <property type="entry name" value="PX"/>
    <property type="match status" value="1"/>
</dbReference>
<dbReference type="PANTHER" id="PTHR10555">
    <property type="entry name" value="SORTING NEXIN"/>
    <property type="match status" value="1"/>
</dbReference>
<evidence type="ECO:0000259" key="1">
    <source>
        <dbReference type="PROSITE" id="PS50195"/>
    </source>
</evidence>
<dbReference type="Pfam" id="PF00787">
    <property type="entry name" value="PX"/>
    <property type="match status" value="1"/>
</dbReference>
<dbReference type="EMBL" id="CAJNNW010005535">
    <property type="protein sequence ID" value="CAE8647512.1"/>
    <property type="molecule type" value="Genomic_DNA"/>
</dbReference>
<dbReference type="PROSITE" id="PS50195">
    <property type="entry name" value="PX"/>
    <property type="match status" value="1"/>
</dbReference>
<reference evidence="2" key="1">
    <citation type="submission" date="2021-02" db="EMBL/GenBank/DDBJ databases">
        <authorList>
            <person name="Dougan E. K."/>
            <person name="Rhodes N."/>
            <person name="Thang M."/>
            <person name="Chan C."/>
        </authorList>
    </citation>
    <scope>NUCLEOTIDE SEQUENCE</scope>
</reference>
<dbReference type="GO" id="GO:0035091">
    <property type="term" value="F:phosphatidylinositol binding"/>
    <property type="evidence" value="ECO:0007669"/>
    <property type="project" value="InterPro"/>
</dbReference>
<evidence type="ECO:0000313" key="3">
    <source>
        <dbReference type="Proteomes" id="UP000626109"/>
    </source>
</evidence>
<dbReference type="Proteomes" id="UP000626109">
    <property type="component" value="Unassembled WGS sequence"/>
</dbReference>
<feature type="non-terminal residue" evidence="2">
    <location>
        <position position="183"/>
    </location>
</feature>
<protein>
    <recommendedName>
        <fullName evidence="1">PX domain-containing protein</fullName>
    </recommendedName>
</protein>
<dbReference type="AlphaFoldDB" id="A0A813IAU9"/>
<dbReference type="InterPro" id="IPR036871">
    <property type="entry name" value="PX_dom_sf"/>
</dbReference>
<proteinExistence type="predicted"/>
<dbReference type="InterPro" id="IPR001683">
    <property type="entry name" value="PX_dom"/>
</dbReference>
<dbReference type="Gene3D" id="3.30.1520.10">
    <property type="entry name" value="Phox-like domain"/>
    <property type="match status" value="1"/>
</dbReference>